<dbReference type="InterPro" id="IPR007789">
    <property type="entry name" value="DUF688"/>
</dbReference>
<evidence type="ECO:0000313" key="2">
    <source>
        <dbReference type="EMBL" id="KAL2557870.1"/>
    </source>
</evidence>
<feature type="region of interest" description="Disordered" evidence="1">
    <location>
        <begin position="34"/>
        <end position="101"/>
    </location>
</feature>
<protein>
    <submittedName>
        <fullName evidence="2">Uncharacterized protein</fullName>
    </submittedName>
</protein>
<accession>A0ABD1XBD3</accession>
<proteinExistence type="predicted"/>
<dbReference type="Pfam" id="PF05097">
    <property type="entry name" value="DUF688"/>
    <property type="match status" value="1"/>
</dbReference>
<reference evidence="3" key="1">
    <citation type="submission" date="2024-07" db="EMBL/GenBank/DDBJ databases">
        <title>Two chromosome-level genome assemblies of Korean endemic species Abeliophyllum distichum and Forsythia ovata (Oleaceae).</title>
        <authorList>
            <person name="Jang H."/>
        </authorList>
    </citation>
    <scope>NUCLEOTIDE SEQUENCE [LARGE SCALE GENOMIC DNA]</scope>
</reference>
<comment type="caution">
    <text evidence="2">The sequence shown here is derived from an EMBL/GenBank/DDBJ whole genome shotgun (WGS) entry which is preliminary data.</text>
</comment>
<organism evidence="2 3">
    <name type="scientific">Forsythia ovata</name>
    <dbReference type="NCBI Taxonomy" id="205694"/>
    <lineage>
        <taxon>Eukaryota</taxon>
        <taxon>Viridiplantae</taxon>
        <taxon>Streptophyta</taxon>
        <taxon>Embryophyta</taxon>
        <taxon>Tracheophyta</taxon>
        <taxon>Spermatophyta</taxon>
        <taxon>Magnoliopsida</taxon>
        <taxon>eudicotyledons</taxon>
        <taxon>Gunneridae</taxon>
        <taxon>Pentapetalae</taxon>
        <taxon>asterids</taxon>
        <taxon>lamiids</taxon>
        <taxon>Lamiales</taxon>
        <taxon>Oleaceae</taxon>
        <taxon>Forsythieae</taxon>
        <taxon>Forsythia</taxon>
    </lineage>
</organism>
<keyword evidence="3" id="KW-1185">Reference proteome</keyword>
<sequence length="250" mass="27894">MEEYVKQVMLRDCPRKLDFDAPLLSTRRPFGIVPNNDMLPTNPDKTSRDTHNGVPFSWERIPGEPKDMETSDETSSIDVPAPKLPPGRWQPPQEATSYDDGCDGDVDDDDYNKKDCFSDVNAIDIFSLAESIEDDKDKADDKFIMSMGTNSTVDEPNFIIQRFLPDAQALAAASVVHNKVHISSTYPSYPCVSRAVSVRRAYPSPKGCGLGTLFRWGLKPKPCSVKIPVQGKSLRVLNSQWRTKPKQNGT</sequence>
<name>A0ABD1XBD3_9LAMI</name>
<dbReference type="AlphaFoldDB" id="A0ABD1XBD3"/>
<gene>
    <name evidence="2" type="ORF">Fot_02609</name>
</gene>
<dbReference type="Proteomes" id="UP001604277">
    <property type="component" value="Unassembled WGS sequence"/>
</dbReference>
<dbReference type="PANTHER" id="PTHR33671:SF1">
    <property type="entry name" value="DUF688 FAMILY PROTEIN"/>
    <property type="match status" value="1"/>
</dbReference>
<dbReference type="PANTHER" id="PTHR33671">
    <property type="entry name" value="N-METHYLTRANSFERASE, PUTATIVE (DUF688)-RELATED"/>
    <property type="match status" value="1"/>
</dbReference>
<evidence type="ECO:0000313" key="3">
    <source>
        <dbReference type="Proteomes" id="UP001604277"/>
    </source>
</evidence>
<dbReference type="EMBL" id="JBFOLJ010000001">
    <property type="protein sequence ID" value="KAL2557870.1"/>
    <property type="molecule type" value="Genomic_DNA"/>
</dbReference>
<evidence type="ECO:0000256" key="1">
    <source>
        <dbReference type="SAM" id="MobiDB-lite"/>
    </source>
</evidence>